<keyword evidence="4" id="KW-1185">Reference proteome</keyword>
<dbReference type="PANTHER" id="PTHR45947:SF3">
    <property type="entry name" value="SULFOQUINOVOSYL TRANSFERASE SQD2"/>
    <property type="match status" value="1"/>
</dbReference>
<dbReference type="Pfam" id="PF13692">
    <property type="entry name" value="Glyco_trans_1_4"/>
    <property type="match status" value="1"/>
</dbReference>
<evidence type="ECO:0000313" key="4">
    <source>
        <dbReference type="Proteomes" id="UP001059607"/>
    </source>
</evidence>
<keyword evidence="3" id="KW-0328">Glycosyltransferase</keyword>
<evidence type="ECO:0000259" key="2">
    <source>
        <dbReference type="Pfam" id="PF13579"/>
    </source>
</evidence>
<feature type="domain" description="Glycosyltransferase subfamily 4-like N-terminal" evidence="2">
    <location>
        <begin position="32"/>
        <end position="150"/>
    </location>
</feature>
<reference evidence="3" key="1">
    <citation type="submission" date="2022-07" db="EMBL/GenBank/DDBJ databases">
        <title>Pseudomonas nunamit sp. nov. an antifungal species isolated from Greenland.</title>
        <authorList>
            <person name="Ntana F."/>
            <person name="Hennessy R.C."/>
            <person name="Zervas A."/>
            <person name="Stougaard P."/>
        </authorList>
    </citation>
    <scope>NUCLEOTIDE SEQUENCE</scope>
    <source>
        <strain evidence="3">In5</strain>
    </source>
</reference>
<dbReference type="PANTHER" id="PTHR45947">
    <property type="entry name" value="SULFOQUINOVOSYL TRANSFERASE SQD2"/>
    <property type="match status" value="1"/>
</dbReference>
<dbReference type="Gene3D" id="3.40.50.2000">
    <property type="entry name" value="Glycogen Phosphorylase B"/>
    <property type="match status" value="3"/>
</dbReference>
<sequence>MPLLTMTGEPCIADGKRILLCVHQFFPQFSAGTEVLTLSTAQSLRACGYTVEIVTAALTDRQTPGTSSYLYQGFQVHQLEITYLPGRFSSDAILNEYRNTAITTPFRRLLDEFKPDLVHFFHLKNLTTAALQACFDYKIPTVYTPTDYWITCRACQLVKPWGKEECSGPSLLSGNCLKHVIMNRKTGPTRRLLSVVPSALFSALIFASSWLTATRFKKHAQVLRDLANRKQSIHDSLIQIDRILPPTLFIESLLLNSGIPQKKITRLRYGIQPPLIYRSEPTPEISVRRRPAIGFIGTLVDHKGCHVFAQAIKTIADANVDFVIYGDTNQNPEYVKKLNAIIQSDPRVRFMGTFPHQQIGNILHSIDVLVIPSTWRENAPLVLLNAVACGTPVVASNVTGITEYLGATDDVTLFEPGNAEQLAERLVSRLALISDPAHNQSAGRIAGEPMHAYINTLSSVYSSLIHSS</sequence>
<dbReference type="InterPro" id="IPR050194">
    <property type="entry name" value="Glycosyltransferase_grp1"/>
</dbReference>
<proteinExistence type="predicted"/>
<dbReference type="InterPro" id="IPR028098">
    <property type="entry name" value="Glyco_trans_4-like_N"/>
</dbReference>
<keyword evidence="1" id="KW-1133">Transmembrane helix</keyword>
<gene>
    <name evidence="3" type="ORF">NK667_04025</name>
</gene>
<protein>
    <submittedName>
        <fullName evidence="3">Glycosyltransferase</fullName>
        <ecNumber evidence="3">2.4.-.-</ecNumber>
    </submittedName>
</protein>
<keyword evidence="1" id="KW-0812">Transmembrane</keyword>
<dbReference type="Pfam" id="PF13579">
    <property type="entry name" value="Glyco_trans_4_4"/>
    <property type="match status" value="1"/>
</dbReference>
<dbReference type="SUPFAM" id="SSF53756">
    <property type="entry name" value="UDP-Glycosyltransferase/glycogen phosphorylase"/>
    <property type="match status" value="1"/>
</dbReference>
<accession>A0ABY5EII1</accession>
<name>A0ABY5EII1_9PSED</name>
<feature type="transmembrane region" description="Helical" evidence="1">
    <location>
        <begin position="192"/>
        <end position="211"/>
    </location>
</feature>
<keyword evidence="3" id="KW-0808">Transferase</keyword>
<dbReference type="Proteomes" id="UP001059607">
    <property type="component" value="Chromosome"/>
</dbReference>
<organism evidence="3 4">
    <name type="scientific">Pseudomonas nunensis</name>
    <dbReference type="NCBI Taxonomy" id="2961896"/>
    <lineage>
        <taxon>Bacteria</taxon>
        <taxon>Pseudomonadati</taxon>
        <taxon>Pseudomonadota</taxon>
        <taxon>Gammaproteobacteria</taxon>
        <taxon>Pseudomonadales</taxon>
        <taxon>Pseudomonadaceae</taxon>
        <taxon>Pseudomonas</taxon>
    </lineage>
</organism>
<dbReference type="GO" id="GO:0016757">
    <property type="term" value="F:glycosyltransferase activity"/>
    <property type="evidence" value="ECO:0007669"/>
    <property type="project" value="UniProtKB-KW"/>
</dbReference>
<dbReference type="EC" id="2.4.-.-" evidence="3"/>
<evidence type="ECO:0000313" key="3">
    <source>
        <dbReference type="EMBL" id="UTO15541.1"/>
    </source>
</evidence>
<keyword evidence="1" id="KW-0472">Membrane</keyword>
<evidence type="ECO:0000256" key="1">
    <source>
        <dbReference type="SAM" id="Phobius"/>
    </source>
</evidence>
<dbReference type="EMBL" id="CP101125">
    <property type="protein sequence ID" value="UTO15541.1"/>
    <property type="molecule type" value="Genomic_DNA"/>
</dbReference>
<dbReference type="RefSeq" id="WP_054613905.1">
    <property type="nucleotide sequence ID" value="NZ_CP101125.1"/>
</dbReference>